<accession>A0A381P7F6</accession>
<evidence type="ECO:0000256" key="3">
    <source>
        <dbReference type="ARBA" id="ARBA00022643"/>
    </source>
</evidence>
<evidence type="ECO:0000256" key="4">
    <source>
        <dbReference type="ARBA" id="ARBA00023002"/>
    </source>
</evidence>
<comment type="cofactor">
    <cofactor evidence="1">
        <name>FMN</name>
        <dbReference type="ChEBI" id="CHEBI:58210"/>
    </cofactor>
</comment>
<dbReference type="PANTHER" id="PTHR10851:SF3">
    <property type="entry name" value="PYRIDOXINE_PYRIDOXAMINE 5'-PHOSPHATE OXIDASE 2"/>
    <property type="match status" value="1"/>
</dbReference>
<dbReference type="EMBL" id="UINC01000854">
    <property type="protein sequence ID" value="SUZ62199.1"/>
    <property type="molecule type" value="Genomic_DNA"/>
</dbReference>
<gene>
    <name evidence="5" type="ORF">METZ01_LOCUS15053</name>
</gene>
<dbReference type="InterPro" id="IPR000659">
    <property type="entry name" value="Pyridox_Oxase"/>
</dbReference>
<protein>
    <submittedName>
        <fullName evidence="5">Uncharacterized protein</fullName>
    </submittedName>
</protein>
<dbReference type="PANTHER" id="PTHR10851">
    <property type="entry name" value="PYRIDOXINE-5-PHOSPHATE OXIDASE"/>
    <property type="match status" value="1"/>
</dbReference>
<dbReference type="AlphaFoldDB" id="A0A381P7F6"/>
<sequence>VTDPVRLLKADRDSARNAGDPWADLCVVASISPSGEPRSRVLVLRDLDDQLALFFNASSPKSEEFKQSESLSILLYLHAVKVQYRLTAAFTEVDPNVVAESWKLRPLVPRKLDWLYATHPQSSSVPSREALLDAIDRIPETTTAPSTARGYILVPTEIERLDLDQPNGIHDRRRYKRLDDDWHEAVLIP</sequence>
<name>A0A381P7F6_9ZZZZ</name>
<keyword evidence="2" id="KW-0285">Flavoprotein</keyword>
<dbReference type="GO" id="GO:0008615">
    <property type="term" value="P:pyridoxine biosynthetic process"/>
    <property type="evidence" value="ECO:0007669"/>
    <property type="project" value="InterPro"/>
</dbReference>
<keyword evidence="4" id="KW-0560">Oxidoreductase</keyword>
<reference evidence="5" key="1">
    <citation type="submission" date="2018-05" db="EMBL/GenBank/DDBJ databases">
        <authorList>
            <person name="Lanie J.A."/>
            <person name="Ng W.-L."/>
            <person name="Kazmierczak K.M."/>
            <person name="Andrzejewski T.M."/>
            <person name="Davidsen T.M."/>
            <person name="Wayne K.J."/>
            <person name="Tettelin H."/>
            <person name="Glass J.I."/>
            <person name="Rusch D."/>
            <person name="Podicherti R."/>
            <person name="Tsui H.-C.T."/>
            <person name="Winkler M.E."/>
        </authorList>
    </citation>
    <scope>NUCLEOTIDE SEQUENCE</scope>
</reference>
<proteinExistence type="predicted"/>
<dbReference type="Gene3D" id="2.30.110.10">
    <property type="entry name" value="Electron Transport, Fmn-binding Protein, Chain A"/>
    <property type="match status" value="1"/>
</dbReference>
<evidence type="ECO:0000256" key="2">
    <source>
        <dbReference type="ARBA" id="ARBA00022630"/>
    </source>
</evidence>
<organism evidence="5">
    <name type="scientific">marine metagenome</name>
    <dbReference type="NCBI Taxonomy" id="408172"/>
    <lineage>
        <taxon>unclassified sequences</taxon>
        <taxon>metagenomes</taxon>
        <taxon>ecological metagenomes</taxon>
    </lineage>
</organism>
<evidence type="ECO:0000256" key="1">
    <source>
        <dbReference type="ARBA" id="ARBA00001917"/>
    </source>
</evidence>
<dbReference type="GO" id="GO:0010181">
    <property type="term" value="F:FMN binding"/>
    <property type="evidence" value="ECO:0007669"/>
    <property type="project" value="InterPro"/>
</dbReference>
<keyword evidence="3" id="KW-0288">FMN</keyword>
<dbReference type="SUPFAM" id="SSF50475">
    <property type="entry name" value="FMN-binding split barrel"/>
    <property type="match status" value="1"/>
</dbReference>
<feature type="non-terminal residue" evidence="5">
    <location>
        <position position="1"/>
    </location>
</feature>
<dbReference type="InterPro" id="IPR012349">
    <property type="entry name" value="Split_barrel_FMN-bd"/>
</dbReference>
<dbReference type="GO" id="GO:0004733">
    <property type="term" value="F:pyridoxamine phosphate oxidase activity"/>
    <property type="evidence" value="ECO:0007669"/>
    <property type="project" value="InterPro"/>
</dbReference>
<evidence type="ECO:0000313" key="5">
    <source>
        <dbReference type="EMBL" id="SUZ62199.1"/>
    </source>
</evidence>